<dbReference type="Proteomes" id="UP000230973">
    <property type="component" value="Unassembled WGS sequence"/>
</dbReference>
<organism evidence="7 8">
    <name type="scientific">Candidatus Uhrbacteria bacterium CG_4_10_14_0_8_um_filter_58_22</name>
    <dbReference type="NCBI Taxonomy" id="1975029"/>
    <lineage>
        <taxon>Bacteria</taxon>
        <taxon>Candidatus Uhriibacteriota</taxon>
    </lineage>
</organism>
<evidence type="ECO:0000256" key="2">
    <source>
        <dbReference type="ARBA" id="ARBA00022475"/>
    </source>
</evidence>
<dbReference type="GO" id="GO:0005886">
    <property type="term" value="C:plasma membrane"/>
    <property type="evidence" value="ECO:0007669"/>
    <property type="project" value="UniProtKB-SubCell"/>
</dbReference>
<evidence type="ECO:0000313" key="8">
    <source>
        <dbReference type="Proteomes" id="UP000230973"/>
    </source>
</evidence>
<dbReference type="PANTHER" id="PTHR43646">
    <property type="entry name" value="GLYCOSYLTRANSFERASE"/>
    <property type="match status" value="1"/>
</dbReference>
<reference evidence="8" key="1">
    <citation type="submission" date="2017-09" db="EMBL/GenBank/DDBJ databases">
        <title>Depth-based differentiation of microbial function through sediment-hosted aquifers and enrichment of novel symbionts in the deep terrestrial subsurface.</title>
        <authorList>
            <person name="Probst A.J."/>
            <person name="Ladd B."/>
            <person name="Jarett J.K."/>
            <person name="Geller-Mcgrath D.E."/>
            <person name="Sieber C.M.K."/>
            <person name="Emerson J.B."/>
            <person name="Anantharaman K."/>
            <person name="Thomas B.C."/>
            <person name="Malmstrom R."/>
            <person name="Stieglmeier M."/>
            <person name="Klingl A."/>
            <person name="Woyke T."/>
            <person name="Ryan C.M."/>
            <person name="Banfield J.F."/>
        </authorList>
    </citation>
    <scope>NUCLEOTIDE SEQUENCE [LARGE SCALE GENOMIC DNA]</scope>
</reference>
<dbReference type="InterPro" id="IPR029044">
    <property type="entry name" value="Nucleotide-diphossugar_trans"/>
</dbReference>
<evidence type="ECO:0000256" key="3">
    <source>
        <dbReference type="ARBA" id="ARBA00022676"/>
    </source>
</evidence>
<gene>
    <name evidence="7" type="ORF">COY93_02460</name>
</gene>
<evidence type="ECO:0000256" key="4">
    <source>
        <dbReference type="ARBA" id="ARBA00022679"/>
    </source>
</evidence>
<protein>
    <submittedName>
        <fullName evidence="7">Glycosyl transferase family 2</fullName>
    </submittedName>
</protein>
<comment type="subcellular location">
    <subcellularLocation>
        <location evidence="1">Cell membrane</location>
    </subcellularLocation>
</comment>
<evidence type="ECO:0000313" key="7">
    <source>
        <dbReference type="EMBL" id="PIY62741.1"/>
    </source>
</evidence>
<evidence type="ECO:0000256" key="5">
    <source>
        <dbReference type="ARBA" id="ARBA00023136"/>
    </source>
</evidence>
<dbReference type="PANTHER" id="PTHR43646:SF2">
    <property type="entry name" value="GLYCOSYLTRANSFERASE 2-LIKE DOMAIN-CONTAINING PROTEIN"/>
    <property type="match status" value="1"/>
</dbReference>
<dbReference type="AlphaFoldDB" id="A0A2M7Q9Z8"/>
<sequence length="244" mass="27483">MLSIVIPTYNEEKYLPFLLRSIRAQTDRDCEIIVADNRSTDRTREIAGQFGAQVVDGGMPSGGRNRGAAVANGDVVLFLDADVILPDPKFIEDTVAEFRRRGLGAATCRVEPLSDRRVDHYLHEAFNYFMWVTSAVYPHAPGFCIFARKDLHERIGGFDEEVKLAEDHDYVERAGKVAKFGILKSHKIPVSVRRLDRDGRLKTAFKYAAAELHLRTRGPIKTDLFRYGFGHDGSEPDEDRKAGE</sequence>
<dbReference type="InterPro" id="IPR001173">
    <property type="entry name" value="Glyco_trans_2-like"/>
</dbReference>
<dbReference type="SUPFAM" id="SSF53448">
    <property type="entry name" value="Nucleotide-diphospho-sugar transferases"/>
    <property type="match status" value="1"/>
</dbReference>
<name>A0A2M7Q9Z8_9BACT</name>
<evidence type="ECO:0000256" key="1">
    <source>
        <dbReference type="ARBA" id="ARBA00004236"/>
    </source>
</evidence>
<accession>A0A2M7Q9Z8</accession>
<dbReference type="Pfam" id="PF00535">
    <property type="entry name" value="Glycos_transf_2"/>
    <property type="match status" value="1"/>
</dbReference>
<dbReference type="EMBL" id="PFLC01000028">
    <property type="protein sequence ID" value="PIY62741.1"/>
    <property type="molecule type" value="Genomic_DNA"/>
</dbReference>
<keyword evidence="5" id="KW-0472">Membrane</keyword>
<evidence type="ECO:0000259" key="6">
    <source>
        <dbReference type="Pfam" id="PF00535"/>
    </source>
</evidence>
<feature type="domain" description="Glycosyltransferase 2-like" evidence="6">
    <location>
        <begin position="3"/>
        <end position="121"/>
    </location>
</feature>
<comment type="caution">
    <text evidence="7">The sequence shown here is derived from an EMBL/GenBank/DDBJ whole genome shotgun (WGS) entry which is preliminary data.</text>
</comment>
<keyword evidence="3" id="KW-0328">Glycosyltransferase</keyword>
<dbReference type="Gene3D" id="3.90.550.10">
    <property type="entry name" value="Spore Coat Polysaccharide Biosynthesis Protein SpsA, Chain A"/>
    <property type="match status" value="1"/>
</dbReference>
<dbReference type="GO" id="GO:0016757">
    <property type="term" value="F:glycosyltransferase activity"/>
    <property type="evidence" value="ECO:0007669"/>
    <property type="project" value="UniProtKB-KW"/>
</dbReference>
<proteinExistence type="predicted"/>
<keyword evidence="2" id="KW-1003">Cell membrane</keyword>
<keyword evidence="4 7" id="KW-0808">Transferase</keyword>